<evidence type="ECO:0000256" key="3">
    <source>
        <dbReference type="ARBA" id="ARBA00023125"/>
    </source>
</evidence>
<dbReference type="Gene3D" id="3.30.730.10">
    <property type="entry name" value="AP2/ERF domain"/>
    <property type="match status" value="1"/>
</dbReference>
<evidence type="ECO:0000256" key="2">
    <source>
        <dbReference type="ARBA" id="ARBA00023015"/>
    </source>
</evidence>
<evidence type="ECO:0000313" key="8">
    <source>
        <dbReference type="EnsemblPlants" id="AUR62015256-RA:cds"/>
    </source>
</evidence>
<proteinExistence type="predicted"/>
<feature type="domain" description="AP2/ERF" evidence="7">
    <location>
        <begin position="88"/>
        <end position="145"/>
    </location>
</feature>
<dbReference type="AlphaFoldDB" id="A0A803LLU5"/>
<gene>
    <name evidence="8" type="primary">LOC110689144</name>
</gene>
<dbReference type="SMART" id="SM00380">
    <property type="entry name" value="AP2"/>
    <property type="match status" value="1"/>
</dbReference>
<evidence type="ECO:0000256" key="1">
    <source>
        <dbReference type="ARBA" id="ARBA00004123"/>
    </source>
</evidence>
<reference evidence="8" key="1">
    <citation type="journal article" date="2017" name="Nature">
        <title>The genome of Chenopodium quinoa.</title>
        <authorList>
            <person name="Jarvis D.E."/>
            <person name="Ho Y.S."/>
            <person name="Lightfoot D.J."/>
            <person name="Schmoeckel S.M."/>
            <person name="Li B."/>
            <person name="Borm T.J.A."/>
            <person name="Ohyanagi H."/>
            <person name="Mineta K."/>
            <person name="Michell C.T."/>
            <person name="Saber N."/>
            <person name="Kharbatia N.M."/>
            <person name="Rupper R.R."/>
            <person name="Sharp A.R."/>
            <person name="Dally N."/>
            <person name="Boughton B.A."/>
            <person name="Woo Y.H."/>
            <person name="Gao G."/>
            <person name="Schijlen E.G.W.M."/>
            <person name="Guo X."/>
            <person name="Momin A.A."/>
            <person name="Negrao S."/>
            <person name="Al-Babili S."/>
            <person name="Gehring C."/>
            <person name="Roessner U."/>
            <person name="Jung C."/>
            <person name="Murphy K."/>
            <person name="Arold S.T."/>
            <person name="Gojobori T."/>
            <person name="van der Linden C.G."/>
            <person name="van Loo E.N."/>
            <person name="Jellen E.N."/>
            <person name="Maughan P.J."/>
            <person name="Tester M."/>
        </authorList>
    </citation>
    <scope>NUCLEOTIDE SEQUENCE [LARGE SCALE GENOMIC DNA]</scope>
    <source>
        <strain evidence="8">cv. PI 614886</strain>
    </source>
</reference>
<dbReference type="GeneID" id="110689144"/>
<dbReference type="GO" id="GO:0009873">
    <property type="term" value="P:ethylene-activated signaling pathway"/>
    <property type="evidence" value="ECO:0007669"/>
    <property type="project" value="InterPro"/>
</dbReference>
<dbReference type="Pfam" id="PF00847">
    <property type="entry name" value="AP2"/>
    <property type="match status" value="1"/>
</dbReference>
<dbReference type="Gramene" id="AUR62015256-RA">
    <property type="protein sequence ID" value="AUR62015256-RA:cds"/>
    <property type="gene ID" value="AUR62015256"/>
</dbReference>
<dbReference type="EnsemblPlants" id="AUR62015256-RA">
    <property type="protein sequence ID" value="AUR62015256-RA:cds"/>
    <property type="gene ID" value="AUR62015256"/>
</dbReference>
<dbReference type="Proteomes" id="UP000596660">
    <property type="component" value="Unplaced"/>
</dbReference>
<dbReference type="PRINTS" id="PR00367">
    <property type="entry name" value="ETHRSPELEMNT"/>
</dbReference>
<keyword evidence="3" id="KW-0238">DNA-binding</keyword>
<feature type="region of interest" description="Disordered" evidence="6">
    <location>
        <begin position="38"/>
        <end position="62"/>
    </location>
</feature>
<dbReference type="GO" id="GO:0003677">
    <property type="term" value="F:DNA binding"/>
    <property type="evidence" value="ECO:0007669"/>
    <property type="project" value="UniProtKB-KW"/>
</dbReference>
<feature type="compositionally biased region" description="Low complexity" evidence="6">
    <location>
        <begin position="38"/>
        <end position="48"/>
    </location>
</feature>
<dbReference type="PANTHER" id="PTHR31190">
    <property type="entry name" value="DNA-BINDING DOMAIN"/>
    <property type="match status" value="1"/>
</dbReference>
<dbReference type="RefSeq" id="XP_021721564.1">
    <property type="nucleotide sequence ID" value="XM_021865872.1"/>
</dbReference>
<dbReference type="FunFam" id="3.30.730.10:FF:000001">
    <property type="entry name" value="Ethylene-responsive transcription factor 2"/>
    <property type="match status" value="1"/>
</dbReference>
<dbReference type="OrthoDB" id="1932767at2759"/>
<comment type="subcellular location">
    <subcellularLocation>
        <location evidence="1">Nucleus</location>
    </subcellularLocation>
</comment>
<keyword evidence="9" id="KW-1185">Reference proteome</keyword>
<evidence type="ECO:0000313" key="9">
    <source>
        <dbReference type="Proteomes" id="UP000596660"/>
    </source>
</evidence>
<keyword evidence="4" id="KW-0804">Transcription</keyword>
<dbReference type="KEGG" id="cqi:110689144"/>
<sequence>MCGGAIISDLIAAKRGRNLTTHDLWSELDADLLTSFPPKSNSSCSSQPALTPQQGSPYADGVNAHQEDVNREERVANPSQIRRTRKNVYRGIRRRPWGKWAAEIRDPRKGVRVWLGTFNSPEDAARAYDVAAKKIRGDKAKLNFPDTPPPPPSPSLTAPLEIFLPAAKRQCRSDFTESSTLSIESAQLSSESTQMPVMSMGFYGDGVDHLTSEEGFVNRVNHNELSQQILDLESLLGLDHGAELAESDSTSLPWVMDEFPMINGYDQFNYKFVF</sequence>
<dbReference type="OMA" id="CRSDFTE"/>
<accession>A0A803LLU5</accession>
<dbReference type="SUPFAM" id="SSF54171">
    <property type="entry name" value="DNA-binding domain"/>
    <property type="match status" value="1"/>
</dbReference>
<dbReference type="InterPro" id="IPR016177">
    <property type="entry name" value="DNA-bd_dom_sf"/>
</dbReference>
<dbReference type="CDD" id="cd00018">
    <property type="entry name" value="AP2"/>
    <property type="match status" value="1"/>
</dbReference>
<reference evidence="8" key="2">
    <citation type="submission" date="2021-03" db="UniProtKB">
        <authorList>
            <consortium name="EnsemblPlants"/>
        </authorList>
    </citation>
    <scope>IDENTIFICATION</scope>
</reference>
<dbReference type="InterPro" id="IPR036955">
    <property type="entry name" value="AP2/ERF_dom_sf"/>
</dbReference>
<name>A0A803LLU5_CHEQI</name>
<organism evidence="8 9">
    <name type="scientific">Chenopodium quinoa</name>
    <name type="common">Quinoa</name>
    <dbReference type="NCBI Taxonomy" id="63459"/>
    <lineage>
        <taxon>Eukaryota</taxon>
        <taxon>Viridiplantae</taxon>
        <taxon>Streptophyta</taxon>
        <taxon>Embryophyta</taxon>
        <taxon>Tracheophyta</taxon>
        <taxon>Spermatophyta</taxon>
        <taxon>Magnoliopsida</taxon>
        <taxon>eudicotyledons</taxon>
        <taxon>Gunneridae</taxon>
        <taxon>Pentapetalae</taxon>
        <taxon>Caryophyllales</taxon>
        <taxon>Chenopodiaceae</taxon>
        <taxon>Chenopodioideae</taxon>
        <taxon>Atripliceae</taxon>
        <taxon>Chenopodium</taxon>
    </lineage>
</organism>
<dbReference type="PANTHER" id="PTHR31190:SF142">
    <property type="entry name" value="ETHYLENE-RESPONSIVE TRANSCRIPTION FACTOR RAP2-3"/>
    <property type="match status" value="1"/>
</dbReference>
<dbReference type="GO" id="GO:0003700">
    <property type="term" value="F:DNA-binding transcription factor activity"/>
    <property type="evidence" value="ECO:0007669"/>
    <property type="project" value="InterPro"/>
</dbReference>
<evidence type="ECO:0000256" key="6">
    <source>
        <dbReference type="SAM" id="MobiDB-lite"/>
    </source>
</evidence>
<dbReference type="GO" id="GO:0005634">
    <property type="term" value="C:nucleus"/>
    <property type="evidence" value="ECO:0007669"/>
    <property type="project" value="UniProtKB-SubCell"/>
</dbReference>
<evidence type="ECO:0000256" key="4">
    <source>
        <dbReference type="ARBA" id="ARBA00023163"/>
    </source>
</evidence>
<dbReference type="InterPro" id="IPR044808">
    <property type="entry name" value="ERF_plant"/>
</dbReference>
<keyword evidence="5" id="KW-0539">Nucleus</keyword>
<protein>
    <recommendedName>
        <fullName evidence="7">AP2/ERF domain-containing protein</fullName>
    </recommendedName>
</protein>
<dbReference type="SMR" id="A0A803LLU5"/>
<keyword evidence="2" id="KW-0805">Transcription regulation</keyword>
<evidence type="ECO:0000256" key="5">
    <source>
        <dbReference type="ARBA" id="ARBA00023242"/>
    </source>
</evidence>
<dbReference type="InterPro" id="IPR001471">
    <property type="entry name" value="AP2/ERF_dom"/>
</dbReference>
<dbReference type="PROSITE" id="PS51032">
    <property type="entry name" value="AP2_ERF"/>
    <property type="match status" value="1"/>
</dbReference>
<evidence type="ECO:0000259" key="7">
    <source>
        <dbReference type="PROSITE" id="PS51032"/>
    </source>
</evidence>